<name>A0A542W1Y0_ZYMMB</name>
<organism evidence="3 4">
    <name type="scientific">Zymomonas mobilis</name>
    <dbReference type="NCBI Taxonomy" id="542"/>
    <lineage>
        <taxon>Bacteria</taxon>
        <taxon>Pseudomonadati</taxon>
        <taxon>Pseudomonadota</taxon>
        <taxon>Alphaproteobacteria</taxon>
        <taxon>Sphingomonadales</taxon>
        <taxon>Zymomonadaceae</taxon>
        <taxon>Zymomonas</taxon>
    </lineage>
</organism>
<gene>
    <name evidence="3" type="ORF">FBY58_1181</name>
</gene>
<dbReference type="EMBL" id="VFOF01000001">
    <property type="protein sequence ID" value="TQL17587.1"/>
    <property type="molecule type" value="Genomic_DNA"/>
</dbReference>
<protein>
    <recommendedName>
        <fullName evidence="2">Anti-sigma factor NepR domain-containing protein</fullName>
    </recommendedName>
</protein>
<feature type="domain" description="Anti-sigma factor NepR" evidence="2">
    <location>
        <begin position="59"/>
        <end position="87"/>
    </location>
</feature>
<dbReference type="InterPro" id="IPR041649">
    <property type="entry name" value="NepR"/>
</dbReference>
<evidence type="ECO:0000313" key="3">
    <source>
        <dbReference type="EMBL" id="TQL17587.1"/>
    </source>
</evidence>
<dbReference type="Proteomes" id="UP000316887">
    <property type="component" value="Unassembled WGS sequence"/>
</dbReference>
<accession>A0A542W1Y0</accession>
<sequence>MKYLGETKPYPTHYKITKMNGSMTAHNHKRPVSQELPASSGNAAHAGETAKPAEDRKNAIGFALRNVYQQTVEEAVPDDILALLAKLN</sequence>
<comment type="caution">
    <text evidence="3">The sequence shown here is derived from an EMBL/GenBank/DDBJ whole genome shotgun (WGS) entry which is preliminary data.</text>
</comment>
<reference evidence="3 4" key="1">
    <citation type="submission" date="2019-06" db="EMBL/GenBank/DDBJ databases">
        <title>Genome sequencing of Zymomonas mobilis strains for genetic engineering and biofuel applications.</title>
        <authorList>
            <person name="Teravest M."/>
        </authorList>
    </citation>
    <scope>NUCLEOTIDE SEQUENCE [LARGE SCALE GENOMIC DNA]</scope>
    <source>
        <strain evidence="3 4">AN0101</strain>
    </source>
</reference>
<dbReference type="AlphaFoldDB" id="A0A542W1Y0"/>
<proteinExistence type="predicted"/>
<evidence type="ECO:0000259" key="2">
    <source>
        <dbReference type="Pfam" id="PF18557"/>
    </source>
</evidence>
<evidence type="ECO:0000313" key="4">
    <source>
        <dbReference type="Proteomes" id="UP000316887"/>
    </source>
</evidence>
<dbReference type="Pfam" id="PF18557">
    <property type="entry name" value="NepR"/>
    <property type="match status" value="1"/>
</dbReference>
<evidence type="ECO:0000256" key="1">
    <source>
        <dbReference type="SAM" id="MobiDB-lite"/>
    </source>
</evidence>
<feature type="region of interest" description="Disordered" evidence="1">
    <location>
        <begin position="24"/>
        <end position="54"/>
    </location>
</feature>